<comment type="caution">
    <text evidence="2">The sequence shown here is derived from an EMBL/GenBank/DDBJ whole genome shotgun (WGS) entry which is preliminary data.</text>
</comment>
<evidence type="ECO:0000256" key="1">
    <source>
        <dbReference type="ARBA" id="ARBA00023002"/>
    </source>
</evidence>
<dbReference type="SUPFAM" id="SSF51735">
    <property type="entry name" value="NAD(P)-binding Rossmann-fold domains"/>
    <property type="match status" value="1"/>
</dbReference>
<gene>
    <name evidence="2" type="ORF">KHLLAP_LOCUS6316</name>
</gene>
<proteinExistence type="predicted"/>
<accession>A0AAI8YFY5</accession>
<dbReference type="Gene3D" id="3.40.50.720">
    <property type="entry name" value="NAD(P)-binding Rossmann-like Domain"/>
    <property type="match status" value="1"/>
</dbReference>
<organism evidence="2 3">
    <name type="scientific">Anthostomella pinea</name>
    <dbReference type="NCBI Taxonomy" id="933095"/>
    <lineage>
        <taxon>Eukaryota</taxon>
        <taxon>Fungi</taxon>
        <taxon>Dikarya</taxon>
        <taxon>Ascomycota</taxon>
        <taxon>Pezizomycotina</taxon>
        <taxon>Sordariomycetes</taxon>
        <taxon>Xylariomycetidae</taxon>
        <taxon>Xylariales</taxon>
        <taxon>Xylariaceae</taxon>
        <taxon>Anthostomella</taxon>
    </lineage>
</organism>
<name>A0AAI8YFY5_9PEZI</name>
<keyword evidence="1" id="KW-0560">Oxidoreductase</keyword>
<sequence length="344" mass="37603">MSSLLESEAPFEAGLAGFFHRQLMVHRKPVPADTDLTGQVAIITGSNGGLGFEAGRQLLQLGLSHLILAVRSQAKGDQAADRLRNEFPAANISVWLLDMESYDSISAFAERCQTLPHIDVVLLNAGLQAATFRIVEATGHEQSFQVNYLSTVLLTILLLPVLQAKRPPQAKPAVLSIVTSDTAHWAKLETQGPILAQFDRAEGHSAMQAYSQEKLLQHFFVAKLTEQISPEDGVIVNMVNPGLCTGTSFGQDDGWSLIGVFFGILKSVIARTVEVGASTYVDAVVVKGRESHGSFVSDWAIRPYPKVLYTAEGDKIKERLWEETMEELNFAGASKTVQDLKQKR</sequence>
<protein>
    <submittedName>
        <fullName evidence="2">Uu.00g132420.m01.CDS01</fullName>
    </submittedName>
</protein>
<dbReference type="PRINTS" id="PR00081">
    <property type="entry name" value="GDHRDH"/>
</dbReference>
<dbReference type="GO" id="GO:0016491">
    <property type="term" value="F:oxidoreductase activity"/>
    <property type="evidence" value="ECO:0007669"/>
    <property type="project" value="UniProtKB-KW"/>
</dbReference>
<keyword evidence="3" id="KW-1185">Reference proteome</keyword>
<dbReference type="EMBL" id="CAUWAG010000007">
    <property type="protein sequence ID" value="CAJ2505848.1"/>
    <property type="molecule type" value="Genomic_DNA"/>
</dbReference>
<dbReference type="InterPro" id="IPR002347">
    <property type="entry name" value="SDR_fam"/>
</dbReference>
<dbReference type="AlphaFoldDB" id="A0AAI8YFY5"/>
<dbReference type="InterPro" id="IPR036291">
    <property type="entry name" value="NAD(P)-bd_dom_sf"/>
</dbReference>
<dbReference type="Proteomes" id="UP001295740">
    <property type="component" value="Unassembled WGS sequence"/>
</dbReference>
<dbReference type="PANTHER" id="PTHR43157">
    <property type="entry name" value="PHOSPHATIDYLINOSITOL-GLYCAN BIOSYNTHESIS CLASS F PROTEIN-RELATED"/>
    <property type="match status" value="1"/>
</dbReference>
<evidence type="ECO:0000313" key="2">
    <source>
        <dbReference type="EMBL" id="CAJ2505848.1"/>
    </source>
</evidence>
<evidence type="ECO:0000313" key="3">
    <source>
        <dbReference type="Proteomes" id="UP001295740"/>
    </source>
</evidence>
<reference evidence="2" key="1">
    <citation type="submission" date="2023-10" db="EMBL/GenBank/DDBJ databases">
        <authorList>
            <person name="Hackl T."/>
        </authorList>
    </citation>
    <scope>NUCLEOTIDE SEQUENCE</scope>
</reference>
<dbReference type="PANTHER" id="PTHR43157:SF35">
    <property type="entry name" value="DEHYDROGENASE_REDUCTASE FAMILY PROTEIN, PUTATIVE-RELATED"/>
    <property type="match status" value="1"/>
</dbReference>
<dbReference type="Pfam" id="PF00106">
    <property type="entry name" value="adh_short"/>
    <property type="match status" value="1"/>
</dbReference>